<feature type="transmembrane region" description="Helical" evidence="2">
    <location>
        <begin position="136"/>
        <end position="164"/>
    </location>
</feature>
<feature type="transmembrane region" description="Helical" evidence="2">
    <location>
        <begin position="6"/>
        <end position="27"/>
    </location>
</feature>
<dbReference type="Proteomes" id="UP000053477">
    <property type="component" value="Unassembled WGS sequence"/>
</dbReference>
<proteinExistence type="predicted"/>
<feature type="region of interest" description="Disordered" evidence="1">
    <location>
        <begin position="743"/>
        <end position="764"/>
    </location>
</feature>
<feature type="transmembrane region" description="Helical" evidence="2">
    <location>
        <begin position="184"/>
        <end position="206"/>
    </location>
</feature>
<evidence type="ECO:0000256" key="1">
    <source>
        <dbReference type="SAM" id="MobiDB-lite"/>
    </source>
</evidence>
<feature type="compositionally biased region" description="Polar residues" evidence="1">
    <location>
        <begin position="826"/>
        <end position="836"/>
    </location>
</feature>
<feature type="compositionally biased region" description="Polar residues" evidence="1">
    <location>
        <begin position="330"/>
        <end position="365"/>
    </location>
</feature>
<dbReference type="OrthoDB" id="3331921at2759"/>
<feature type="compositionally biased region" description="Basic and acidic residues" evidence="1">
    <location>
        <begin position="289"/>
        <end position="299"/>
    </location>
</feature>
<sequence>MINRTAFLLSMVFFAYRILLLPALVALKANKVNPGSEVFGTRSGKGGRLLRPLSLVLKRGDSDALRQRHGVGNGGPGLGGLYAGGGHVQPIPSFWQKLWVKVKAGGGRFKAWCSGVFPSMRRDMAVQMNLGVRDKVYAILGISCMALAVLLVVLVSVCGFIVGAQAIGDPDALGSMKDFTGESAIWRAGEVVLNACVCCLLLGSLFRAREHRLPYPSLVVVIVRIVGESGIALLLVAIVALGFTSTMTDGRNTIPSVPGLILPVLYANTVLFNVMQSSAFFAQTILSPHADRSPSKDGIGRSSSNPLGSSKSKDGKDSHASDIEMGIRGISSSEAPGQQQVVRLSRAENSGSSTDSNGSAQSNSRAAAAGKEREQNASQANMHMERDTFGETSAGVKRVTSNKSLRNDIVPPTITPGGMKPYNGTMNPKRLSAVSQDGLSLDLPVFRKGRRQYYNDYYNGAWDGYDDDYDEDEDDESYLSSEEGGTWDYGYAVNMANAERDRERDERERATLAAVAAAGDASNNNTATTTAGQIVANETMDISSSQTDPRWRQQQQHTSLQVPFQTSPLRLHRKSFPSSPLSPHHRHSSLRHTYSRDNGDDMSMSDTKSMRSIGSRTSRRSRHRAFSSTLGQSYKHPLHTHHYSHLYDEPIPSSSSNVATMPAMLPSSNSNPRPPRRLPPTPYDNNVLVISPDREPSIAELSLFKAASVAATRASTGSQWSSYTYPKPMAFPELDEDLQQGTSTGSYTYQTADDGGTSTGIDGGMTFSSDMDAGDVQEGEWEGAISFAEYDPDATESMREASLMEQDIGDALYSFAGMSHTRIGDSATTKQRQSSYHPYASAALDADEQGARRMREEDSGRRRWRVHPLMRMVEMGRFKR</sequence>
<reference evidence="3 4" key="1">
    <citation type="submission" date="2015-04" db="EMBL/GenBank/DDBJ databases">
        <title>Complete genome sequence of Schizopora paradoxa KUC8140, a cosmopolitan wood degrader in East Asia.</title>
        <authorList>
            <consortium name="DOE Joint Genome Institute"/>
            <person name="Min B."/>
            <person name="Park H."/>
            <person name="Jang Y."/>
            <person name="Kim J.-J."/>
            <person name="Kim K.H."/>
            <person name="Pangilinan J."/>
            <person name="Lipzen A."/>
            <person name="Riley R."/>
            <person name="Grigoriev I.V."/>
            <person name="Spatafora J.W."/>
            <person name="Choi I.-G."/>
        </authorList>
    </citation>
    <scope>NUCLEOTIDE SEQUENCE [LARGE SCALE GENOMIC DNA]</scope>
    <source>
        <strain evidence="3 4">KUC8140</strain>
    </source>
</reference>
<feature type="region of interest" description="Disordered" evidence="1">
    <location>
        <begin position="825"/>
        <end position="860"/>
    </location>
</feature>
<keyword evidence="2" id="KW-1133">Transmembrane helix</keyword>
<dbReference type="EMBL" id="KQ085928">
    <property type="protein sequence ID" value="KLO15557.1"/>
    <property type="molecule type" value="Genomic_DNA"/>
</dbReference>
<feature type="region of interest" description="Disordered" evidence="1">
    <location>
        <begin position="645"/>
        <end position="679"/>
    </location>
</feature>
<accession>A0A0H2RVD9</accession>
<gene>
    <name evidence="3" type="ORF">SCHPADRAFT_261132</name>
</gene>
<dbReference type="InParanoid" id="A0A0H2RVD9"/>
<feature type="region of interest" description="Disordered" evidence="1">
    <location>
        <begin position="541"/>
        <end position="633"/>
    </location>
</feature>
<feature type="compositionally biased region" description="Polar residues" evidence="1">
    <location>
        <begin position="541"/>
        <end position="568"/>
    </location>
</feature>
<keyword evidence="2" id="KW-0812">Transmembrane</keyword>
<keyword evidence="4" id="KW-1185">Reference proteome</keyword>
<keyword evidence="2" id="KW-0472">Membrane</keyword>
<feature type="region of interest" description="Disordered" evidence="1">
    <location>
        <begin position="289"/>
        <end position="398"/>
    </location>
</feature>
<evidence type="ECO:0000313" key="3">
    <source>
        <dbReference type="EMBL" id="KLO15557.1"/>
    </source>
</evidence>
<organism evidence="3 4">
    <name type="scientific">Schizopora paradoxa</name>
    <dbReference type="NCBI Taxonomy" id="27342"/>
    <lineage>
        <taxon>Eukaryota</taxon>
        <taxon>Fungi</taxon>
        <taxon>Dikarya</taxon>
        <taxon>Basidiomycota</taxon>
        <taxon>Agaricomycotina</taxon>
        <taxon>Agaricomycetes</taxon>
        <taxon>Hymenochaetales</taxon>
        <taxon>Schizoporaceae</taxon>
        <taxon>Schizopora</taxon>
    </lineage>
</organism>
<name>A0A0H2RVD9_9AGAM</name>
<feature type="compositionally biased region" description="Basic and acidic residues" evidence="1">
    <location>
        <begin position="311"/>
        <end position="322"/>
    </location>
</feature>
<protein>
    <submittedName>
        <fullName evidence="3">Uncharacterized protein</fullName>
    </submittedName>
</protein>
<evidence type="ECO:0000256" key="2">
    <source>
        <dbReference type="SAM" id="Phobius"/>
    </source>
</evidence>
<dbReference type="AlphaFoldDB" id="A0A0H2RVD9"/>
<evidence type="ECO:0000313" key="4">
    <source>
        <dbReference type="Proteomes" id="UP000053477"/>
    </source>
</evidence>
<feature type="transmembrane region" description="Helical" evidence="2">
    <location>
        <begin position="218"/>
        <end position="244"/>
    </location>
</feature>
<feature type="compositionally biased region" description="Basic and acidic residues" evidence="1">
    <location>
        <begin position="849"/>
        <end position="860"/>
    </location>
</feature>